<evidence type="ECO:0000313" key="1">
    <source>
        <dbReference type="EMBL" id="EME71425.1"/>
    </source>
</evidence>
<organism evidence="1 2">
    <name type="scientific">Paramagnetospirillum caucaseum</name>
    <dbReference type="NCBI Taxonomy" id="1244869"/>
    <lineage>
        <taxon>Bacteria</taxon>
        <taxon>Pseudomonadati</taxon>
        <taxon>Pseudomonadota</taxon>
        <taxon>Alphaproteobacteria</taxon>
        <taxon>Rhodospirillales</taxon>
        <taxon>Magnetospirillaceae</taxon>
        <taxon>Paramagnetospirillum</taxon>
    </lineage>
</organism>
<dbReference type="Proteomes" id="UP000011744">
    <property type="component" value="Unassembled WGS sequence"/>
</dbReference>
<reference evidence="1 2" key="1">
    <citation type="journal article" date="2014" name="Genome Announc.">
        <title>Draft Genome Sequence of Magnetospirillum sp. Strain SO-1, a Freshwater Magnetotactic Bacterium Isolated from the Ol'khovka River, Russia.</title>
        <authorList>
            <person name="Grouzdev D.S."/>
            <person name="Dziuba M.V."/>
            <person name="Sukhacheva M.S."/>
            <person name="Mardanov A.V."/>
            <person name="Beletskiy A.V."/>
            <person name="Kuznetsov B.B."/>
            <person name="Skryabin K.G."/>
        </authorList>
    </citation>
    <scope>NUCLEOTIDE SEQUENCE [LARGE SCALE GENOMIC DNA]</scope>
    <source>
        <strain evidence="1 2">SO-1</strain>
    </source>
</reference>
<name>M2ZAI9_9PROT</name>
<sequence>MTATLTITEAAEYLGLTATQFRRAVARREMPEPLIKSRPQRWSKVQIDWALEGRLEKSAPCREIDPIMEHLEQCGSR</sequence>
<evidence type="ECO:0008006" key="3">
    <source>
        <dbReference type="Google" id="ProtNLM"/>
    </source>
</evidence>
<proteinExistence type="predicted"/>
<comment type="caution">
    <text evidence="1">The sequence shown here is derived from an EMBL/GenBank/DDBJ whole genome shotgun (WGS) entry which is preliminary data.</text>
</comment>
<dbReference type="EMBL" id="AONQ01000005">
    <property type="protein sequence ID" value="EME71425.1"/>
    <property type="molecule type" value="Genomic_DNA"/>
</dbReference>
<gene>
    <name evidence="1" type="ORF">H261_03413</name>
</gene>
<evidence type="ECO:0000313" key="2">
    <source>
        <dbReference type="Proteomes" id="UP000011744"/>
    </source>
</evidence>
<accession>M2ZAI9</accession>
<dbReference type="RefSeq" id="WP_008614311.1">
    <property type="nucleotide sequence ID" value="NZ_AONQ01000005.1"/>
</dbReference>
<dbReference type="PATRIC" id="fig|1244869.3.peg.682"/>
<dbReference type="AlphaFoldDB" id="M2ZAI9"/>
<dbReference type="OrthoDB" id="7574435at2"/>
<protein>
    <recommendedName>
        <fullName evidence="3">Helix-turn-helix domain-containing protein</fullName>
    </recommendedName>
</protein>
<keyword evidence="2" id="KW-1185">Reference proteome</keyword>
<dbReference type="STRING" id="1244869.H261_03413"/>